<evidence type="ECO:0008006" key="3">
    <source>
        <dbReference type="Google" id="ProtNLM"/>
    </source>
</evidence>
<dbReference type="OrthoDB" id="1432469at2759"/>
<feature type="non-terminal residue" evidence="1">
    <location>
        <position position="1"/>
    </location>
</feature>
<dbReference type="SUPFAM" id="SSF53098">
    <property type="entry name" value="Ribonuclease H-like"/>
    <property type="match status" value="1"/>
</dbReference>
<gene>
    <name evidence="1" type="ORF">CR513_23796</name>
</gene>
<keyword evidence="2" id="KW-1185">Reference proteome</keyword>
<dbReference type="InterPro" id="IPR036397">
    <property type="entry name" value="RNaseH_sf"/>
</dbReference>
<evidence type="ECO:0000313" key="1">
    <source>
        <dbReference type="EMBL" id="RDX93892.1"/>
    </source>
</evidence>
<proteinExistence type="predicted"/>
<dbReference type="PANTHER" id="PTHR48475:SF2">
    <property type="entry name" value="RIBONUCLEASE H"/>
    <property type="match status" value="1"/>
</dbReference>
<accession>A0A371GTM2</accession>
<comment type="caution">
    <text evidence="1">The sequence shown here is derived from an EMBL/GenBank/DDBJ whole genome shotgun (WGS) entry which is preliminary data.</text>
</comment>
<dbReference type="AlphaFoldDB" id="A0A371GTM2"/>
<dbReference type="Gene3D" id="3.30.420.10">
    <property type="entry name" value="Ribonuclease H-like superfamily/Ribonuclease H"/>
    <property type="match status" value="1"/>
</dbReference>
<dbReference type="GO" id="GO:0003676">
    <property type="term" value="F:nucleic acid binding"/>
    <property type="evidence" value="ECO:0007669"/>
    <property type="project" value="InterPro"/>
</dbReference>
<dbReference type="EMBL" id="QJKJ01004505">
    <property type="protein sequence ID" value="RDX93892.1"/>
    <property type="molecule type" value="Genomic_DNA"/>
</dbReference>
<dbReference type="InterPro" id="IPR012337">
    <property type="entry name" value="RNaseH-like_sf"/>
</dbReference>
<reference evidence="1" key="1">
    <citation type="submission" date="2018-05" db="EMBL/GenBank/DDBJ databases">
        <title>Draft genome of Mucuna pruriens seed.</title>
        <authorList>
            <person name="Nnadi N.E."/>
            <person name="Vos R."/>
            <person name="Hasami M.H."/>
            <person name="Devisetty U.K."/>
            <person name="Aguiy J.C."/>
        </authorList>
    </citation>
    <scope>NUCLEOTIDE SEQUENCE [LARGE SCALE GENOMIC DNA]</scope>
    <source>
        <strain evidence="1">JCA_2017</strain>
    </source>
</reference>
<evidence type="ECO:0000313" key="2">
    <source>
        <dbReference type="Proteomes" id="UP000257109"/>
    </source>
</evidence>
<protein>
    <recommendedName>
        <fullName evidence="3">Integrase catalytic domain-containing protein</fullName>
    </recommendedName>
</protein>
<name>A0A371GTM2_MUCPR</name>
<dbReference type="Proteomes" id="UP000257109">
    <property type="component" value="Unassembled WGS sequence"/>
</dbReference>
<dbReference type="PANTHER" id="PTHR48475">
    <property type="entry name" value="RIBONUCLEASE H"/>
    <property type="match status" value="1"/>
</dbReference>
<sequence length="166" mass="19060">MDDLLTKLASLYRTIIQEALGRSTIEEMWLYRRGFSCPLLQCLGEAKVERAIKEVHGGACGSHIRGRALASDIAHEGFHWPIIKKDSLAFGVDILGQFPLAVGQVKFMVVDYFTKWIEVELAKKVRHFYWRKIIYCFGLLAVIVSDNGNQFELQEVMEFCAQYRIK</sequence>
<organism evidence="1 2">
    <name type="scientific">Mucuna pruriens</name>
    <name type="common">Velvet bean</name>
    <name type="synonym">Dolichos pruriens</name>
    <dbReference type="NCBI Taxonomy" id="157652"/>
    <lineage>
        <taxon>Eukaryota</taxon>
        <taxon>Viridiplantae</taxon>
        <taxon>Streptophyta</taxon>
        <taxon>Embryophyta</taxon>
        <taxon>Tracheophyta</taxon>
        <taxon>Spermatophyta</taxon>
        <taxon>Magnoliopsida</taxon>
        <taxon>eudicotyledons</taxon>
        <taxon>Gunneridae</taxon>
        <taxon>Pentapetalae</taxon>
        <taxon>rosids</taxon>
        <taxon>fabids</taxon>
        <taxon>Fabales</taxon>
        <taxon>Fabaceae</taxon>
        <taxon>Papilionoideae</taxon>
        <taxon>50 kb inversion clade</taxon>
        <taxon>NPAAA clade</taxon>
        <taxon>indigoferoid/millettioid clade</taxon>
        <taxon>Phaseoleae</taxon>
        <taxon>Mucuna</taxon>
    </lineage>
</organism>